<evidence type="ECO:0008006" key="3">
    <source>
        <dbReference type="Google" id="ProtNLM"/>
    </source>
</evidence>
<comment type="caution">
    <text evidence="1">The sequence shown here is derived from an EMBL/GenBank/DDBJ whole genome shotgun (WGS) entry which is preliminary data.</text>
</comment>
<gene>
    <name evidence="1" type="ORF">TEA_020002</name>
</gene>
<dbReference type="PANTHER" id="PTHR33977:SF2">
    <property type="entry name" value="OS09G0309100 PROTEIN"/>
    <property type="match status" value="1"/>
</dbReference>
<reference evidence="1 2" key="1">
    <citation type="journal article" date="2018" name="Proc. Natl. Acad. Sci. U.S.A.">
        <title>Draft genome sequence of Camellia sinensis var. sinensis provides insights into the evolution of the tea genome and tea quality.</title>
        <authorList>
            <person name="Wei C."/>
            <person name="Yang H."/>
            <person name="Wang S."/>
            <person name="Zhao J."/>
            <person name="Liu C."/>
            <person name="Gao L."/>
            <person name="Xia E."/>
            <person name="Lu Y."/>
            <person name="Tai Y."/>
            <person name="She G."/>
            <person name="Sun J."/>
            <person name="Cao H."/>
            <person name="Tong W."/>
            <person name="Gao Q."/>
            <person name="Li Y."/>
            <person name="Deng W."/>
            <person name="Jiang X."/>
            <person name="Wang W."/>
            <person name="Chen Q."/>
            <person name="Zhang S."/>
            <person name="Li H."/>
            <person name="Wu J."/>
            <person name="Wang P."/>
            <person name="Li P."/>
            <person name="Shi C."/>
            <person name="Zheng F."/>
            <person name="Jian J."/>
            <person name="Huang B."/>
            <person name="Shan D."/>
            <person name="Shi M."/>
            <person name="Fang C."/>
            <person name="Yue Y."/>
            <person name="Li F."/>
            <person name="Li D."/>
            <person name="Wei S."/>
            <person name="Han B."/>
            <person name="Jiang C."/>
            <person name="Yin Y."/>
            <person name="Xia T."/>
            <person name="Zhang Z."/>
            <person name="Bennetzen J.L."/>
            <person name="Zhao S."/>
            <person name="Wan X."/>
        </authorList>
    </citation>
    <scope>NUCLEOTIDE SEQUENCE [LARGE SCALE GENOMIC DNA]</scope>
    <source>
        <strain evidence="2">cv. Shuchazao</strain>
        <tissue evidence="1">Leaf</tissue>
    </source>
</reference>
<dbReference type="EMBL" id="SDRB02001216">
    <property type="protein sequence ID" value="THG21778.1"/>
    <property type="molecule type" value="Genomic_DNA"/>
</dbReference>
<accession>A0A4S4EXK3</accession>
<dbReference type="PANTHER" id="PTHR33977">
    <property type="entry name" value="ZINC ION BINDING PROTEIN"/>
    <property type="match status" value="1"/>
</dbReference>
<proteinExistence type="predicted"/>
<dbReference type="AlphaFoldDB" id="A0A4S4EXK3"/>
<name>A0A4S4EXK3_CAMSN</name>
<keyword evidence="2" id="KW-1185">Reference proteome</keyword>
<sequence>MPPFIPRQQLMPCQPLCHVNNLLTTSFQYLAPTGIKRLKYPLCTLLVFDSRQHALPIAWVIIRNIAKPDMSKWMKALLDCAHAIDPGWKINGFLIDDATEEINLTRHDDLTQYFLFKFIYNANAAHSHSDFSSRDTFSRPILFSLWRVQRS</sequence>
<evidence type="ECO:0000313" key="2">
    <source>
        <dbReference type="Proteomes" id="UP000306102"/>
    </source>
</evidence>
<evidence type="ECO:0000313" key="1">
    <source>
        <dbReference type="EMBL" id="THG21778.1"/>
    </source>
</evidence>
<organism evidence="1 2">
    <name type="scientific">Camellia sinensis var. sinensis</name>
    <name type="common">China tea</name>
    <dbReference type="NCBI Taxonomy" id="542762"/>
    <lineage>
        <taxon>Eukaryota</taxon>
        <taxon>Viridiplantae</taxon>
        <taxon>Streptophyta</taxon>
        <taxon>Embryophyta</taxon>
        <taxon>Tracheophyta</taxon>
        <taxon>Spermatophyta</taxon>
        <taxon>Magnoliopsida</taxon>
        <taxon>eudicotyledons</taxon>
        <taxon>Gunneridae</taxon>
        <taxon>Pentapetalae</taxon>
        <taxon>asterids</taxon>
        <taxon>Ericales</taxon>
        <taxon>Theaceae</taxon>
        <taxon>Camellia</taxon>
    </lineage>
</organism>
<protein>
    <recommendedName>
        <fullName evidence="3">MULE transposase domain-containing protein</fullName>
    </recommendedName>
</protein>
<dbReference type="Proteomes" id="UP000306102">
    <property type="component" value="Unassembled WGS sequence"/>
</dbReference>